<dbReference type="GO" id="GO:0030970">
    <property type="term" value="P:retrograde protein transport, ER to cytosol"/>
    <property type="evidence" value="ECO:0007669"/>
    <property type="project" value="TreeGrafter"/>
</dbReference>
<dbReference type="InterPro" id="IPR009011">
    <property type="entry name" value="Man6P_isomerase_rcpt-bd_dom_sf"/>
</dbReference>
<evidence type="ECO:0000259" key="10">
    <source>
        <dbReference type="PROSITE" id="PS51914"/>
    </source>
</evidence>
<dbReference type="Gene3D" id="2.70.130.10">
    <property type="entry name" value="Mannose-6-phosphate receptor binding domain"/>
    <property type="match status" value="1"/>
</dbReference>
<gene>
    <name evidence="11" type="ORF">H6P81_010187</name>
</gene>
<keyword evidence="7" id="KW-1015">Disulfide bond</keyword>
<evidence type="ECO:0000256" key="1">
    <source>
        <dbReference type="ARBA" id="ARBA00004240"/>
    </source>
</evidence>
<evidence type="ECO:0000256" key="3">
    <source>
        <dbReference type="ARBA" id="ARBA00018727"/>
    </source>
</evidence>
<feature type="signal peptide" evidence="9">
    <location>
        <begin position="1"/>
        <end position="21"/>
    </location>
</feature>
<comment type="similarity">
    <text evidence="2">Belongs to the OS-9 family.</text>
</comment>
<dbReference type="PANTHER" id="PTHR15414">
    <property type="entry name" value="OS-9-RELATED"/>
    <property type="match status" value="1"/>
</dbReference>
<accession>A0AAV7ERG7</accession>
<dbReference type="GO" id="GO:0030968">
    <property type="term" value="P:endoplasmic reticulum unfolded protein response"/>
    <property type="evidence" value="ECO:0007669"/>
    <property type="project" value="InterPro"/>
</dbReference>
<dbReference type="InterPro" id="IPR044865">
    <property type="entry name" value="MRH_dom"/>
</dbReference>
<keyword evidence="4 9" id="KW-0732">Signal</keyword>
<evidence type="ECO:0000256" key="2">
    <source>
        <dbReference type="ARBA" id="ARBA00009918"/>
    </source>
</evidence>
<feature type="chain" id="PRO_5043440084" description="Protein OS-9 homolog" evidence="9">
    <location>
        <begin position="22"/>
        <end position="301"/>
    </location>
</feature>
<keyword evidence="6" id="KW-0256">Endoplasmic reticulum</keyword>
<organism evidence="11 12">
    <name type="scientific">Aristolochia fimbriata</name>
    <name type="common">White veined hardy Dutchman's pipe vine</name>
    <dbReference type="NCBI Taxonomy" id="158543"/>
    <lineage>
        <taxon>Eukaryota</taxon>
        <taxon>Viridiplantae</taxon>
        <taxon>Streptophyta</taxon>
        <taxon>Embryophyta</taxon>
        <taxon>Tracheophyta</taxon>
        <taxon>Spermatophyta</taxon>
        <taxon>Magnoliopsida</taxon>
        <taxon>Magnoliidae</taxon>
        <taxon>Piperales</taxon>
        <taxon>Aristolochiaceae</taxon>
        <taxon>Aristolochia</taxon>
    </lineage>
</organism>
<dbReference type="GO" id="GO:0005788">
    <property type="term" value="C:endoplasmic reticulum lumen"/>
    <property type="evidence" value="ECO:0007669"/>
    <property type="project" value="TreeGrafter"/>
</dbReference>
<evidence type="ECO:0000256" key="5">
    <source>
        <dbReference type="ARBA" id="ARBA00022734"/>
    </source>
</evidence>
<sequence>MSTSWFILVFIAFWLNQALLSDQIVAAVVGGTYPHSSRNSKYKINFHSVESPYHPDGDQESIVMSDKKGKTFFCFLPAVEGSKSGQPTSQQNSSSIIVESKRQIKLKTPDELMEVMKDRCWTRQEGWWNYEFCHLKHLRQFHLENGKAVQEFILGVYDPETTAAFNHNRSDVSIMKDPRSKDASQRYHAHLFTNGTVCDLTSEPRETEVRFICAESRVLISSVKEIATCKYAIMIHCPMLCKHPMFQQERPVWHTINCNEMPAEDGNNAVENDASFQEDKSISVVTDIVLPTPYGREEYAT</sequence>
<evidence type="ECO:0000313" key="11">
    <source>
        <dbReference type="EMBL" id="KAG9450222.1"/>
    </source>
</evidence>
<protein>
    <recommendedName>
        <fullName evidence="3">Protein OS-9 homolog</fullName>
    </recommendedName>
</protein>
<keyword evidence="5" id="KW-0430">Lectin</keyword>
<name>A0AAV7ERG7_ARIFI</name>
<evidence type="ECO:0000256" key="9">
    <source>
        <dbReference type="SAM" id="SignalP"/>
    </source>
</evidence>
<dbReference type="GO" id="GO:0030246">
    <property type="term" value="F:carbohydrate binding"/>
    <property type="evidence" value="ECO:0007669"/>
    <property type="project" value="UniProtKB-KW"/>
</dbReference>
<keyword evidence="8" id="KW-0325">Glycoprotein</keyword>
<dbReference type="PANTHER" id="PTHR15414:SF0">
    <property type="entry name" value="ENDOPLASMIC RETICULUM LECTIN 1"/>
    <property type="match status" value="1"/>
</dbReference>
<evidence type="ECO:0000313" key="12">
    <source>
        <dbReference type="Proteomes" id="UP000825729"/>
    </source>
</evidence>
<comment type="subcellular location">
    <subcellularLocation>
        <location evidence="1">Endoplasmic reticulum</location>
    </subcellularLocation>
</comment>
<dbReference type="InterPro" id="IPR045149">
    <property type="entry name" value="OS-9-like"/>
</dbReference>
<dbReference type="FunFam" id="2.70.130.10:FF:000021">
    <property type="entry name" value="Protein OS-9 homolog"/>
    <property type="match status" value="1"/>
</dbReference>
<dbReference type="Proteomes" id="UP000825729">
    <property type="component" value="Unassembled WGS sequence"/>
</dbReference>
<keyword evidence="12" id="KW-1185">Reference proteome</keyword>
<evidence type="ECO:0000256" key="6">
    <source>
        <dbReference type="ARBA" id="ARBA00022824"/>
    </source>
</evidence>
<evidence type="ECO:0000256" key="4">
    <source>
        <dbReference type="ARBA" id="ARBA00022729"/>
    </source>
</evidence>
<evidence type="ECO:0000256" key="7">
    <source>
        <dbReference type="ARBA" id="ARBA00023157"/>
    </source>
</evidence>
<dbReference type="SUPFAM" id="SSF50911">
    <property type="entry name" value="Mannose 6-phosphate receptor domain"/>
    <property type="match status" value="1"/>
</dbReference>
<dbReference type="EMBL" id="JAINDJ010000004">
    <property type="protein sequence ID" value="KAG9450222.1"/>
    <property type="molecule type" value="Genomic_DNA"/>
</dbReference>
<comment type="caution">
    <text evidence="11">The sequence shown here is derived from an EMBL/GenBank/DDBJ whole genome shotgun (WGS) entry which is preliminary data.</text>
</comment>
<dbReference type="InterPro" id="IPR012913">
    <property type="entry name" value="OS9-like_dom"/>
</dbReference>
<proteinExistence type="inferred from homology"/>
<reference evidence="11 12" key="1">
    <citation type="submission" date="2021-07" db="EMBL/GenBank/DDBJ databases">
        <title>The Aristolochia fimbriata genome: insights into angiosperm evolution, floral development and chemical biosynthesis.</title>
        <authorList>
            <person name="Jiao Y."/>
        </authorList>
    </citation>
    <scope>NUCLEOTIDE SEQUENCE [LARGE SCALE GENOMIC DNA]</scope>
    <source>
        <strain evidence="11">IBCAS-2021</strain>
        <tissue evidence="11">Leaf</tissue>
    </source>
</reference>
<evidence type="ECO:0000256" key="8">
    <source>
        <dbReference type="ARBA" id="ARBA00023180"/>
    </source>
</evidence>
<dbReference type="PROSITE" id="PS51914">
    <property type="entry name" value="MRH"/>
    <property type="match status" value="1"/>
</dbReference>
<dbReference type="AlphaFoldDB" id="A0AAV7ERG7"/>
<feature type="domain" description="MRH" evidence="10">
    <location>
        <begin position="118"/>
        <end position="243"/>
    </location>
</feature>
<dbReference type="Pfam" id="PF07915">
    <property type="entry name" value="PRKCSH"/>
    <property type="match status" value="1"/>
</dbReference>